<keyword evidence="6" id="KW-0975">Bacterial flagellum</keyword>
<dbReference type="EMBL" id="ATJV01000046">
    <property type="protein sequence ID" value="EPZ16367.1"/>
    <property type="molecule type" value="Genomic_DNA"/>
</dbReference>
<comment type="subcellular location">
    <subcellularLocation>
        <location evidence="1">Bacterial flagellum</location>
    </subcellularLocation>
    <subcellularLocation>
        <location evidence="2">Secreted</location>
    </subcellularLocation>
</comment>
<evidence type="ECO:0000256" key="3">
    <source>
        <dbReference type="ARBA" id="ARBA00009677"/>
    </source>
</evidence>
<proteinExistence type="inferred from homology"/>
<evidence type="ECO:0000259" key="8">
    <source>
        <dbReference type="Pfam" id="PF06429"/>
    </source>
</evidence>
<evidence type="ECO:0000256" key="5">
    <source>
        <dbReference type="ARBA" id="ARBA00022525"/>
    </source>
</evidence>
<keyword evidence="5" id="KW-0964">Secreted</keyword>
<protein>
    <recommendedName>
        <fullName evidence="4">Flagellar hook-associated protein 1</fullName>
    </recommendedName>
</protein>
<dbReference type="InterPro" id="IPR001444">
    <property type="entry name" value="Flag_bb_rod_N"/>
</dbReference>
<evidence type="ECO:0000256" key="1">
    <source>
        <dbReference type="ARBA" id="ARBA00004365"/>
    </source>
</evidence>
<dbReference type="Pfam" id="PF22638">
    <property type="entry name" value="FlgK_D1"/>
    <property type="match status" value="1"/>
</dbReference>
<feature type="domain" description="Flagellar basal body rod protein N-terminal" evidence="7">
    <location>
        <begin position="5"/>
        <end position="34"/>
    </location>
</feature>
<dbReference type="SUPFAM" id="SSF64518">
    <property type="entry name" value="Phase 1 flagellin"/>
    <property type="match status" value="1"/>
</dbReference>
<reference evidence="10 11" key="1">
    <citation type="submission" date="2013-06" db="EMBL/GenBank/DDBJ databases">
        <title>Draft genome sequence of Thauera terpenica.</title>
        <authorList>
            <person name="Liu B."/>
            <person name="Frostegard A.H."/>
            <person name="Shapleigh J.P."/>
        </authorList>
    </citation>
    <scope>NUCLEOTIDE SEQUENCE [LARGE SCALE GENOMIC DNA]</scope>
    <source>
        <strain evidence="10 11">58Eu</strain>
    </source>
</reference>
<evidence type="ECO:0000259" key="7">
    <source>
        <dbReference type="Pfam" id="PF00460"/>
    </source>
</evidence>
<dbReference type="InterPro" id="IPR002371">
    <property type="entry name" value="FlgK"/>
</dbReference>
<evidence type="ECO:0000313" key="11">
    <source>
        <dbReference type="Proteomes" id="UP000015455"/>
    </source>
</evidence>
<accession>S9ZS66</accession>
<dbReference type="InterPro" id="IPR053927">
    <property type="entry name" value="FlgK_helical"/>
</dbReference>
<dbReference type="InterPro" id="IPR010930">
    <property type="entry name" value="Flg_bb/hook_C_dom"/>
</dbReference>
<gene>
    <name evidence="10" type="ORF">M622_13350</name>
</gene>
<evidence type="ECO:0000256" key="6">
    <source>
        <dbReference type="ARBA" id="ARBA00023143"/>
    </source>
</evidence>
<keyword evidence="11" id="KW-1185">Reference proteome</keyword>
<feature type="domain" description="Flagellar basal-body/hook protein C-terminal" evidence="8">
    <location>
        <begin position="638"/>
        <end position="676"/>
    </location>
</feature>
<dbReference type="RefSeq" id="WP_021248642.1">
    <property type="nucleotide sequence ID" value="NZ_ATJV01000046.1"/>
</dbReference>
<dbReference type="GO" id="GO:0005198">
    <property type="term" value="F:structural molecule activity"/>
    <property type="evidence" value="ECO:0007669"/>
    <property type="project" value="InterPro"/>
</dbReference>
<dbReference type="NCBIfam" id="TIGR02492">
    <property type="entry name" value="flgK_ends"/>
    <property type="match status" value="1"/>
</dbReference>
<dbReference type="GO" id="GO:0005576">
    <property type="term" value="C:extracellular region"/>
    <property type="evidence" value="ECO:0007669"/>
    <property type="project" value="UniProtKB-SubCell"/>
</dbReference>
<dbReference type="AlphaFoldDB" id="S9ZS66"/>
<dbReference type="PATRIC" id="fig|1348657.5.peg.1209"/>
<dbReference type="GO" id="GO:0044780">
    <property type="term" value="P:bacterial-type flagellum assembly"/>
    <property type="evidence" value="ECO:0007669"/>
    <property type="project" value="InterPro"/>
</dbReference>
<name>S9ZS66_9RHOO</name>
<feature type="domain" description="Flagellar hook-associated protein FlgK helical" evidence="9">
    <location>
        <begin position="93"/>
        <end position="333"/>
    </location>
</feature>
<sequence length="678" mass="70203">MAGMLNIGVTGLNAAQAQLNTTSHNITNAGTTGFHRQSVSQAAVEPLFTGAGFFGQGTKVSSISRSYNQFLEGQVLQADNRRSQYAAYSAQVGQINNLLADSTTGLSPALANFFAGAQEVASNPTSVAARQAMISNAQSLASRFQSLNTRLEEIRDGVEGSIVQTVESINTYARAIAEMNQQIVVAQAGGAGTPANDLLDQRDQLLAELNKLVKISVTQETDGAKANGAVSVFIGSGQPLVLRGTVSEFEVIPSAADPQRAAISMKAPGGNTIELAERLLTGGELGGLLEFRSTSLDAAQNELGLIALGITETFNAQHKLGVDLEGVLGGDFFKPLVPTVLPAVAGVSVAIADVSAVQATDYRVAVSGGSLRLLAGDDEVASLSLSPAPTWPVPLTGGGIAVTLPSAASIPADGLLIRPTRNAARDIAVAISDSRQIAAGSPVSVELSLANQGSAKASNIDVRRVAGMDGLGNRVPDFPAFDLSFGAGSLSVPAGYTIERLRQVATTGEWVPDSGYPLGTSASTYDASSDGAGVQFRLRGPGAYEFDFRVSGTPAAGDAFEFAPSAAGVADNRNAVALGALQTKKVLLADGGRPTATFQSAYAQTVTTIGNKTREVQVNEAAQDTLLQQATTTRDSLSGVNLDEEAANLVRYQLAYQASARVMTVAQRLFDELINIGR</sequence>
<evidence type="ECO:0000259" key="9">
    <source>
        <dbReference type="Pfam" id="PF22638"/>
    </source>
</evidence>
<dbReference type="PANTHER" id="PTHR30033:SF1">
    <property type="entry name" value="FLAGELLAR HOOK-ASSOCIATED PROTEIN 1"/>
    <property type="match status" value="1"/>
</dbReference>
<comment type="similarity">
    <text evidence="3">Belongs to the flagella basal body rod proteins family.</text>
</comment>
<comment type="caution">
    <text evidence="10">The sequence shown here is derived from an EMBL/GenBank/DDBJ whole genome shotgun (WGS) entry which is preliminary data.</text>
</comment>
<dbReference type="GO" id="GO:0009424">
    <property type="term" value="C:bacterial-type flagellum hook"/>
    <property type="evidence" value="ECO:0007669"/>
    <property type="project" value="InterPro"/>
</dbReference>
<dbReference type="PRINTS" id="PR01005">
    <property type="entry name" value="FLGHOOKAP1"/>
</dbReference>
<evidence type="ECO:0000313" key="10">
    <source>
        <dbReference type="EMBL" id="EPZ16367.1"/>
    </source>
</evidence>
<dbReference type="STRING" id="1348657.M622_13350"/>
<evidence type="ECO:0000256" key="2">
    <source>
        <dbReference type="ARBA" id="ARBA00004613"/>
    </source>
</evidence>
<dbReference type="eggNOG" id="COG1256">
    <property type="taxonomic scope" value="Bacteria"/>
</dbReference>
<dbReference type="Pfam" id="PF06429">
    <property type="entry name" value="Flg_bbr_C"/>
    <property type="match status" value="1"/>
</dbReference>
<dbReference type="OrthoDB" id="9802553at2"/>
<dbReference type="PANTHER" id="PTHR30033">
    <property type="entry name" value="FLAGELLAR HOOK-ASSOCIATED PROTEIN 1"/>
    <property type="match status" value="1"/>
</dbReference>
<evidence type="ECO:0000256" key="4">
    <source>
        <dbReference type="ARBA" id="ARBA00016244"/>
    </source>
</evidence>
<dbReference type="Pfam" id="PF00460">
    <property type="entry name" value="Flg_bb_rod"/>
    <property type="match status" value="1"/>
</dbReference>
<organism evidence="10 11">
    <name type="scientific">Thauera terpenica 58Eu</name>
    <dbReference type="NCBI Taxonomy" id="1348657"/>
    <lineage>
        <taxon>Bacteria</taxon>
        <taxon>Pseudomonadati</taxon>
        <taxon>Pseudomonadota</taxon>
        <taxon>Betaproteobacteria</taxon>
        <taxon>Rhodocyclales</taxon>
        <taxon>Zoogloeaceae</taxon>
        <taxon>Thauera</taxon>
    </lineage>
</organism>
<dbReference type="Proteomes" id="UP000015455">
    <property type="component" value="Unassembled WGS sequence"/>
</dbReference>